<feature type="signal peptide" evidence="1">
    <location>
        <begin position="1"/>
        <end position="27"/>
    </location>
</feature>
<evidence type="ECO:0000313" key="3">
    <source>
        <dbReference type="Proteomes" id="UP000271708"/>
    </source>
</evidence>
<dbReference type="KEGG" id="jme:EEW87_001360"/>
<dbReference type="Proteomes" id="UP000271708">
    <property type="component" value="Chromosome"/>
</dbReference>
<evidence type="ECO:0000256" key="1">
    <source>
        <dbReference type="SAM" id="SignalP"/>
    </source>
</evidence>
<proteinExistence type="predicted"/>
<reference evidence="2 3" key="1">
    <citation type="submission" date="2019-09" db="EMBL/GenBank/DDBJ databases">
        <title>Complete Genome Sequence of Janibacter melonis M714 with both human health impact and industrial applications.</title>
        <authorList>
            <person name="Jin M."/>
            <person name="Zhao Q.R."/>
        </authorList>
    </citation>
    <scope>NUCLEOTIDE SEQUENCE [LARGE SCALE GENOMIC DNA]</scope>
    <source>
        <strain evidence="2 3">M714</strain>
    </source>
</reference>
<dbReference type="RefSeq" id="WP_148041592.1">
    <property type="nucleotide sequence ID" value="NZ_CAJGVE010000011.1"/>
</dbReference>
<keyword evidence="1" id="KW-0732">Signal</keyword>
<gene>
    <name evidence="2" type="ORF">EEW87_001360</name>
</gene>
<feature type="chain" id="PRO_5024895159" evidence="1">
    <location>
        <begin position="28"/>
        <end position="243"/>
    </location>
</feature>
<sequence length="243" mass="26198">MRRTAALPLTALVTSALALPLAAPAGAAPGGPSAPAAAKKYSEVILRAEPLWSGTGEQIELSGEAYDRDTYRALPNRVIRLESKPAGTTTWTRLATVETGSSGSFRLVRTADRSRTYRAVYAGNSWYYPDQSNWVGQTAKAGTKVRVSATLKADGTGARVNGRATKLWSSTTRPLWGANITIESAKAYSNSFSPAGTAKTNRHGYYTWKTSVSPKQCYRYRAIYKGNSTWAPKSTLASWSSCT</sequence>
<dbReference type="GeneID" id="59163081"/>
<accession>A0A5P8FKA9</accession>
<name>A0A5P8FKA9_9MICO</name>
<dbReference type="EMBL" id="CP044548">
    <property type="protein sequence ID" value="QFQ29272.2"/>
    <property type="molecule type" value="Genomic_DNA"/>
</dbReference>
<dbReference type="AlphaFoldDB" id="A0A5P8FKA9"/>
<organism evidence="2 3">
    <name type="scientific">Janibacter melonis</name>
    <dbReference type="NCBI Taxonomy" id="262209"/>
    <lineage>
        <taxon>Bacteria</taxon>
        <taxon>Bacillati</taxon>
        <taxon>Actinomycetota</taxon>
        <taxon>Actinomycetes</taxon>
        <taxon>Micrococcales</taxon>
        <taxon>Intrasporangiaceae</taxon>
        <taxon>Janibacter</taxon>
    </lineage>
</organism>
<evidence type="ECO:0000313" key="2">
    <source>
        <dbReference type="EMBL" id="QFQ29272.2"/>
    </source>
</evidence>
<protein>
    <submittedName>
        <fullName evidence="2">Uncharacterized protein</fullName>
    </submittedName>
</protein>